<accession>A0A6A6QBY1</accession>
<dbReference type="GO" id="GO:0000176">
    <property type="term" value="C:nuclear exosome (RNase complex)"/>
    <property type="evidence" value="ECO:0007669"/>
    <property type="project" value="TreeGrafter"/>
</dbReference>
<keyword evidence="4" id="KW-0694">RNA-binding</keyword>
<dbReference type="GO" id="GO:0034475">
    <property type="term" value="P:U4 snRNA 3'-end processing"/>
    <property type="evidence" value="ECO:0007669"/>
    <property type="project" value="TreeGrafter"/>
</dbReference>
<dbReference type="InterPro" id="IPR007110">
    <property type="entry name" value="Ig-like_dom"/>
</dbReference>
<proteinExistence type="predicted"/>
<dbReference type="InterPro" id="IPR004088">
    <property type="entry name" value="KH_dom_type_1"/>
</dbReference>
<dbReference type="Gene3D" id="2.40.50.100">
    <property type="match status" value="1"/>
</dbReference>
<dbReference type="Pfam" id="PF18311">
    <property type="entry name" value="Rrp40_N"/>
    <property type="match status" value="1"/>
</dbReference>
<dbReference type="SUPFAM" id="SSF54791">
    <property type="entry name" value="Eukaryotic type KH-domain (KH-domain type I)"/>
    <property type="match status" value="1"/>
</dbReference>
<dbReference type="InterPro" id="IPR041054">
    <property type="entry name" value="Rrp40_N_euk"/>
</dbReference>
<sequence>MTSAQTIVLPGDTIAPNALPTSANPNKPLTLGPGLRHIPPQTITTTIAGALSTDSKKNAAWIEYNSGRYTPSTSDLVIATVTNSVSEAYSCTLTPYTPTVTLPHLAFESATRKTRPQLANHALVYARVVSASRDTAPEITCIDPSTGKSEGLGPLKGGMVFPISMGMARRLLSGRKGGVNVLEGLSERLAFEVAVGRNGMLWVDGGNVRTTLAVGRAVQEVDTEALGDKGQSKVVDRVLRGL</sequence>
<dbReference type="InterPro" id="IPR012340">
    <property type="entry name" value="NA-bd_OB-fold"/>
</dbReference>
<dbReference type="PANTHER" id="PTHR21321">
    <property type="entry name" value="PNAS-3 RELATED"/>
    <property type="match status" value="1"/>
</dbReference>
<dbReference type="PROSITE" id="PS50835">
    <property type="entry name" value="IG_LIKE"/>
    <property type="match status" value="1"/>
</dbReference>
<evidence type="ECO:0000256" key="1">
    <source>
        <dbReference type="ARBA" id="ARBA00004123"/>
    </source>
</evidence>
<keyword evidence="7" id="KW-1185">Reference proteome</keyword>
<dbReference type="GO" id="GO:0071051">
    <property type="term" value="P:poly(A)-dependent snoRNA 3'-end processing"/>
    <property type="evidence" value="ECO:0007669"/>
    <property type="project" value="TreeGrafter"/>
</dbReference>
<dbReference type="GO" id="GO:0071038">
    <property type="term" value="P:TRAMP-dependent tRNA surveillance pathway"/>
    <property type="evidence" value="ECO:0007669"/>
    <property type="project" value="TreeGrafter"/>
</dbReference>
<gene>
    <name evidence="6" type="ORF">BU16DRAFT_567931</name>
</gene>
<dbReference type="GO" id="GO:0000177">
    <property type="term" value="C:cytoplasmic exosome (RNase complex)"/>
    <property type="evidence" value="ECO:0007669"/>
    <property type="project" value="TreeGrafter"/>
</dbReference>
<dbReference type="Gene3D" id="2.40.50.140">
    <property type="entry name" value="Nucleic acid-binding proteins"/>
    <property type="match status" value="1"/>
</dbReference>
<dbReference type="InterPro" id="IPR026699">
    <property type="entry name" value="Exosome_RNA_bind1/RRP40/RRP4"/>
</dbReference>
<dbReference type="PANTHER" id="PTHR21321:SF1">
    <property type="entry name" value="EXOSOME COMPLEX COMPONENT RRP40"/>
    <property type="match status" value="1"/>
</dbReference>
<evidence type="ECO:0000256" key="4">
    <source>
        <dbReference type="ARBA" id="ARBA00022884"/>
    </source>
</evidence>
<dbReference type="SUPFAM" id="SSF110324">
    <property type="entry name" value="Ribosomal L27 protein-like"/>
    <property type="match status" value="1"/>
</dbReference>
<dbReference type="FunFam" id="2.40.50.100:FF:000073">
    <property type="entry name" value="Putative Exosome complex component RRP40"/>
    <property type="match status" value="1"/>
</dbReference>
<dbReference type="GO" id="GO:0003723">
    <property type="term" value="F:RNA binding"/>
    <property type="evidence" value="ECO:0007669"/>
    <property type="project" value="UniProtKB-KW"/>
</dbReference>
<dbReference type="Pfam" id="PF15985">
    <property type="entry name" value="KH_6"/>
    <property type="match status" value="1"/>
</dbReference>
<dbReference type="GO" id="GO:0000467">
    <property type="term" value="P:exonucleolytic trimming to generate mature 3'-end of 5.8S rRNA from tricistronic rRNA transcript (SSU-rRNA, 5.8S rRNA, LSU-rRNA)"/>
    <property type="evidence" value="ECO:0007669"/>
    <property type="project" value="TreeGrafter"/>
</dbReference>
<dbReference type="SUPFAM" id="SSF50249">
    <property type="entry name" value="Nucleic acid-binding proteins"/>
    <property type="match status" value="1"/>
</dbReference>
<dbReference type="AlphaFoldDB" id="A0A6A6QBY1"/>
<dbReference type="EMBL" id="MU004200">
    <property type="protein sequence ID" value="KAF2488967.1"/>
    <property type="molecule type" value="Genomic_DNA"/>
</dbReference>
<evidence type="ECO:0000259" key="5">
    <source>
        <dbReference type="PROSITE" id="PS50835"/>
    </source>
</evidence>
<comment type="subcellular location">
    <subcellularLocation>
        <location evidence="1">Nucleus</location>
    </subcellularLocation>
</comment>
<dbReference type="OrthoDB" id="340500at2759"/>
<dbReference type="Pfam" id="PF21262">
    <property type="entry name" value="RRP40_S1"/>
    <property type="match status" value="1"/>
</dbReference>
<organism evidence="6 7">
    <name type="scientific">Lophium mytilinum</name>
    <dbReference type="NCBI Taxonomy" id="390894"/>
    <lineage>
        <taxon>Eukaryota</taxon>
        <taxon>Fungi</taxon>
        <taxon>Dikarya</taxon>
        <taxon>Ascomycota</taxon>
        <taxon>Pezizomycotina</taxon>
        <taxon>Dothideomycetes</taxon>
        <taxon>Pleosporomycetidae</taxon>
        <taxon>Mytilinidiales</taxon>
        <taxon>Mytilinidiaceae</taxon>
        <taxon>Lophium</taxon>
    </lineage>
</organism>
<keyword evidence="3" id="KW-0271">Exosome</keyword>
<evidence type="ECO:0000256" key="2">
    <source>
        <dbReference type="ARBA" id="ARBA00022490"/>
    </source>
</evidence>
<evidence type="ECO:0000313" key="6">
    <source>
        <dbReference type="EMBL" id="KAF2488967.1"/>
    </source>
</evidence>
<keyword evidence="2" id="KW-0963">Cytoplasm</keyword>
<reference evidence="6" key="1">
    <citation type="journal article" date="2020" name="Stud. Mycol.">
        <title>101 Dothideomycetes genomes: a test case for predicting lifestyles and emergence of pathogens.</title>
        <authorList>
            <person name="Haridas S."/>
            <person name="Albert R."/>
            <person name="Binder M."/>
            <person name="Bloem J."/>
            <person name="Labutti K."/>
            <person name="Salamov A."/>
            <person name="Andreopoulos B."/>
            <person name="Baker S."/>
            <person name="Barry K."/>
            <person name="Bills G."/>
            <person name="Bluhm B."/>
            <person name="Cannon C."/>
            <person name="Castanera R."/>
            <person name="Culley D."/>
            <person name="Daum C."/>
            <person name="Ezra D."/>
            <person name="Gonzalez J."/>
            <person name="Henrissat B."/>
            <person name="Kuo A."/>
            <person name="Liang C."/>
            <person name="Lipzen A."/>
            <person name="Lutzoni F."/>
            <person name="Magnuson J."/>
            <person name="Mondo S."/>
            <person name="Nolan M."/>
            <person name="Ohm R."/>
            <person name="Pangilinan J."/>
            <person name="Park H.-J."/>
            <person name="Ramirez L."/>
            <person name="Alfaro M."/>
            <person name="Sun H."/>
            <person name="Tritt A."/>
            <person name="Yoshinaga Y."/>
            <person name="Zwiers L.-H."/>
            <person name="Turgeon B."/>
            <person name="Goodwin S."/>
            <person name="Spatafora J."/>
            <person name="Crous P."/>
            <person name="Grigoriev I."/>
        </authorList>
    </citation>
    <scope>NUCLEOTIDE SEQUENCE</scope>
    <source>
        <strain evidence="6">CBS 269.34</strain>
    </source>
</reference>
<evidence type="ECO:0000256" key="3">
    <source>
        <dbReference type="ARBA" id="ARBA00022835"/>
    </source>
</evidence>
<dbReference type="Proteomes" id="UP000799750">
    <property type="component" value="Unassembled WGS sequence"/>
</dbReference>
<name>A0A6A6QBY1_9PEZI</name>
<dbReference type="GO" id="GO:0071035">
    <property type="term" value="P:nuclear polyadenylation-dependent rRNA catabolic process"/>
    <property type="evidence" value="ECO:0007669"/>
    <property type="project" value="TreeGrafter"/>
</dbReference>
<dbReference type="GO" id="GO:0071034">
    <property type="term" value="P:CUT catabolic process"/>
    <property type="evidence" value="ECO:0007669"/>
    <property type="project" value="TreeGrafter"/>
</dbReference>
<protein>
    <recommendedName>
        <fullName evidence="5">Ig-like domain-containing protein</fullName>
    </recommendedName>
</protein>
<dbReference type="FunFam" id="2.40.50.140:FF:000127">
    <property type="entry name" value="Exosome complex component RRP40"/>
    <property type="match status" value="1"/>
</dbReference>
<dbReference type="Gene3D" id="3.30.1370.10">
    <property type="entry name" value="K Homology domain, type 1"/>
    <property type="match status" value="1"/>
</dbReference>
<evidence type="ECO:0000313" key="7">
    <source>
        <dbReference type="Proteomes" id="UP000799750"/>
    </source>
</evidence>
<feature type="domain" description="Ig-like" evidence="5">
    <location>
        <begin position="16"/>
        <end position="101"/>
    </location>
</feature>
<dbReference type="InterPro" id="IPR036612">
    <property type="entry name" value="KH_dom_type_1_sf"/>
</dbReference>